<evidence type="ECO:0000313" key="2">
    <source>
        <dbReference type="EMBL" id="KAG0542168.1"/>
    </source>
</evidence>
<reference evidence="2" key="1">
    <citation type="journal article" date="2019" name="BMC Genomics">
        <title>A new reference genome for Sorghum bicolor reveals high levels of sequence similarity between sweet and grain genotypes: implications for the genetics of sugar metabolism.</title>
        <authorList>
            <person name="Cooper E.A."/>
            <person name="Brenton Z.W."/>
            <person name="Flinn B.S."/>
            <person name="Jenkins J."/>
            <person name="Shu S."/>
            <person name="Flowers D."/>
            <person name="Luo F."/>
            <person name="Wang Y."/>
            <person name="Xia P."/>
            <person name="Barry K."/>
            <person name="Daum C."/>
            <person name="Lipzen A."/>
            <person name="Yoshinaga Y."/>
            <person name="Schmutz J."/>
            <person name="Saski C."/>
            <person name="Vermerris W."/>
            <person name="Kresovich S."/>
        </authorList>
    </citation>
    <scope>NUCLEOTIDE SEQUENCE</scope>
</reference>
<reference evidence="2" key="2">
    <citation type="submission" date="2020-10" db="EMBL/GenBank/DDBJ databases">
        <authorList>
            <person name="Cooper E.A."/>
            <person name="Brenton Z.W."/>
            <person name="Flinn B.S."/>
            <person name="Jenkins J."/>
            <person name="Shu S."/>
            <person name="Flowers D."/>
            <person name="Luo F."/>
            <person name="Wang Y."/>
            <person name="Xia P."/>
            <person name="Barry K."/>
            <person name="Daum C."/>
            <person name="Lipzen A."/>
            <person name="Yoshinaga Y."/>
            <person name="Schmutz J."/>
            <person name="Saski C."/>
            <person name="Vermerris W."/>
            <person name="Kresovich S."/>
        </authorList>
    </citation>
    <scope>NUCLEOTIDE SEQUENCE</scope>
</reference>
<gene>
    <name evidence="2" type="ORF">BDA96_02G080000</name>
</gene>
<dbReference type="AlphaFoldDB" id="A0A921RKU6"/>
<feature type="region of interest" description="Disordered" evidence="1">
    <location>
        <begin position="1"/>
        <end position="41"/>
    </location>
</feature>
<dbReference type="EMBL" id="CM027681">
    <property type="protein sequence ID" value="KAG0542168.1"/>
    <property type="molecule type" value="Genomic_DNA"/>
</dbReference>
<name>A0A921RKU6_SORBI</name>
<accession>A0A921RKU6</accession>
<dbReference type="Proteomes" id="UP000807115">
    <property type="component" value="Chromosome 2"/>
</dbReference>
<organism evidence="2 3">
    <name type="scientific">Sorghum bicolor</name>
    <name type="common">Sorghum</name>
    <name type="synonym">Sorghum vulgare</name>
    <dbReference type="NCBI Taxonomy" id="4558"/>
    <lineage>
        <taxon>Eukaryota</taxon>
        <taxon>Viridiplantae</taxon>
        <taxon>Streptophyta</taxon>
        <taxon>Embryophyta</taxon>
        <taxon>Tracheophyta</taxon>
        <taxon>Spermatophyta</taxon>
        <taxon>Magnoliopsida</taxon>
        <taxon>Liliopsida</taxon>
        <taxon>Poales</taxon>
        <taxon>Poaceae</taxon>
        <taxon>PACMAD clade</taxon>
        <taxon>Panicoideae</taxon>
        <taxon>Andropogonodae</taxon>
        <taxon>Andropogoneae</taxon>
        <taxon>Sorghinae</taxon>
        <taxon>Sorghum</taxon>
    </lineage>
</organism>
<evidence type="ECO:0000256" key="1">
    <source>
        <dbReference type="SAM" id="MobiDB-lite"/>
    </source>
</evidence>
<comment type="caution">
    <text evidence="2">The sequence shown here is derived from an EMBL/GenBank/DDBJ whole genome shotgun (WGS) entry which is preliminary data.</text>
</comment>
<sequence>MRRQARGSGGCQATTPLLAVRRRKRGSAPPSSSPSSGQPPQCLIPLGTLCSFARRNPRSLCGGCSGGETQRLDLMVQEGQGYWFILFSFRDIRWHTFILAFI</sequence>
<evidence type="ECO:0000313" key="3">
    <source>
        <dbReference type="Proteomes" id="UP000807115"/>
    </source>
</evidence>
<proteinExistence type="predicted"/>
<protein>
    <submittedName>
        <fullName evidence="2">Uncharacterized protein</fullName>
    </submittedName>
</protein>
<feature type="compositionally biased region" description="Low complexity" evidence="1">
    <location>
        <begin position="27"/>
        <end position="41"/>
    </location>
</feature>